<comment type="caution">
    <text evidence="2">The sequence shown here is derived from an EMBL/GenBank/DDBJ whole genome shotgun (WGS) entry which is preliminary data.</text>
</comment>
<feature type="transmembrane region" description="Helical" evidence="1">
    <location>
        <begin position="44"/>
        <end position="65"/>
    </location>
</feature>
<dbReference type="OrthoDB" id="329514at2"/>
<feature type="transmembrane region" description="Helical" evidence="1">
    <location>
        <begin position="85"/>
        <end position="103"/>
    </location>
</feature>
<feature type="transmembrane region" description="Helical" evidence="1">
    <location>
        <begin position="124"/>
        <end position="142"/>
    </location>
</feature>
<dbReference type="Proteomes" id="UP000264217">
    <property type="component" value="Unassembled WGS sequence"/>
</dbReference>
<organism evidence="2 3">
    <name type="scientific">Mucilaginibacter conchicola</name>
    <dbReference type="NCBI Taxonomy" id="2303333"/>
    <lineage>
        <taxon>Bacteria</taxon>
        <taxon>Pseudomonadati</taxon>
        <taxon>Bacteroidota</taxon>
        <taxon>Sphingobacteriia</taxon>
        <taxon>Sphingobacteriales</taxon>
        <taxon>Sphingobacteriaceae</taxon>
        <taxon>Mucilaginibacter</taxon>
    </lineage>
</organism>
<gene>
    <name evidence="2" type="ORF">D0C36_21950</name>
</gene>
<dbReference type="EMBL" id="QWDC01000004">
    <property type="protein sequence ID" value="RFZ90454.1"/>
    <property type="molecule type" value="Genomic_DNA"/>
</dbReference>
<keyword evidence="3" id="KW-1185">Reference proteome</keyword>
<evidence type="ECO:0000313" key="3">
    <source>
        <dbReference type="Proteomes" id="UP000264217"/>
    </source>
</evidence>
<evidence type="ECO:0008006" key="4">
    <source>
        <dbReference type="Google" id="ProtNLM"/>
    </source>
</evidence>
<proteinExistence type="predicted"/>
<keyword evidence="1" id="KW-0812">Transmembrane</keyword>
<sequence>MYLPLLALHSATRWLVLLFVIIVLIRSFWALLTKSQYTKADNSLRAITASVLHIQLLLGTWLYIISPVVKYFWQNFKQAVHMREIRFFGMEHIFMMLLAIIILTIGSAKAKRQATDQLKFKTQLMWFGIGLLLILSSVPWAFSPLTHRPWLRAF</sequence>
<name>A0A372NNF6_9SPHI</name>
<reference evidence="2 3" key="1">
    <citation type="submission" date="2018-08" db="EMBL/GenBank/DDBJ databases">
        <title>Mucilaginibacter sp. MYSH2.</title>
        <authorList>
            <person name="Seo T."/>
        </authorList>
    </citation>
    <scope>NUCLEOTIDE SEQUENCE [LARGE SCALE GENOMIC DNA]</scope>
    <source>
        <strain evidence="2 3">MYSH2</strain>
    </source>
</reference>
<feature type="transmembrane region" description="Helical" evidence="1">
    <location>
        <begin position="12"/>
        <end position="32"/>
    </location>
</feature>
<accession>A0A372NNF6</accession>
<keyword evidence="1" id="KW-0472">Membrane</keyword>
<keyword evidence="1" id="KW-1133">Transmembrane helix</keyword>
<dbReference type="AlphaFoldDB" id="A0A372NNF6"/>
<protein>
    <recommendedName>
        <fullName evidence="4">Cytochrome B</fullName>
    </recommendedName>
</protein>
<evidence type="ECO:0000256" key="1">
    <source>
        <dbReference type="SAM" id="Phobius"/>
    </source>
</evidence>
<evidence type="ECO:0000313" key="2">
    <source>
        <dbReference type="EMBL" id="RFZ90454.1"/>
    </source>
</evidence>